<keyword evidence="3" id="KW-0804">Transcription</keyword>
<dbReference type="PANTHER" id="PTHR47506">
    <property type="entry name" value="TRANSCRIPTIONAL REGULATORY PROTEIN"/>
    <property type="match status" value="1"/>
</dbReference>
<feature type="DNA-binding region" description="H-T-H motif" evidence="4">
    <location>
        <begin position="29"/>
        <end position="48"/>
    </location>
</feature>
<evidence type="ECO:0000259" key="5">
    <source>
        <dbReference type="PROSITE" id="PS50977"/>
    </source>
</evidence>
<dbReference type="Proteomes" id="UP000189628">
    <property type="component" value="Plasmid unnamed"/>
</dbReference>
<dbReference type="PROSITE" id="PS50977">
    <property type="entry name" value="HTH_TETR_2"/>
    <property type="match status" value="1"/>
</dbReference>
<accession>A0A1U9VP54</accession>
<dbReference type="SUPFAM" id="SSF48498">
    <property type="entry name" value="Tetracyclin repressor-like, C-terminal domain"/>
    <property type="match status" value="1"/>
</dbReference>
<geneLocation type="plasmid" evidence="6">
    <name>unnamed</name>
</geneLocation>
<reference evidence="6 7" key="1">
    <citation type="submission" date="2017-02" db="EMBL/GenBank/DDBJ databases">
        <title>Blood Disease Bacterium A2-HR MARDI.</title>
        <authorList>
            <person name="Badrun R."/>
            <person name="Abu Bakar N."/>
            <person name="Laboh R."/>
        </authorList>
    </citation>
    <scope>NUCLEOTIDE SEQUENCE [LARGE SCALE GENOMIC DNA]</scope>
    <source>
        <strain evidence="6 7">A2-HR MARDI</strain>
        <plasmid evidence="7">Plasmid</plasmid>
    </source>
</reference>
<evidence type="ECO:0000313" key="7">
    <source>
        <dbReference type="Proteomes" id="UP000189628"/>
    </source>
</evidence>
<keyword evidence="2 4" id="KW-0238">DNA-binding</keyword>
<dbReference type="InterPro" id="IPR054156">
    <property type="entry name" value="YxaF_TetR_C"/>
</dbReference>
<keyword evidence="1" id="KW-0805">Transcription regulation</keyword>
<feature type="domain" description="HTH tetR-type" evidence="5">
    <location>
        <begin position="6"/>
        <end position="66"/>
    </location>
</feature>
<dbReference type="RefSeq" id="WP_013209796.1">
    <property type="nucleotide sequence ID" value="NZ_CP019912.1"/>
</dbReference>
<keyword evidence="6" id="KW-0614">Plasmid</keyword>
<evidence type="ECO:0000256" key="1">
    <source>
        <dbReference type="ARBA" id="ARBA00023015"/>
    </source>
</evidence>
<organism evidence="6 7">
    <name type="scientific">blood disease bacterium A2-HR MARDI</name>
    <dbReference type="NCBI Taxonomy" id="1944648"/>
    <lineage>
        <taxon>Bacteria</taxon>
        <taxon>Pseudomonadati</taxon>
        <taxon>Pseudomonadota</taxon>
        <taxon>Betaproteobacteria</taxon>
        <taxon>Burkholderiales</taxon>
        <taxon>Burkholderiaceae</taxon>
        <taxon>Ralstonia</taxon>
        <taxon>Ralstonia solanacearum species complex</taxon>
    </lineage>
</organism>
<dbReference type="InterPro" id="IPR036271">
    <property type="entry name" value="Tet_transcr_reg_TetR-rel_C_sf"/>
</dbReference>
<dbReference type="Pfam" id="PF21993">
    <property type="entry name" value="TetR_C_13_2"/>
    <property type="match status" value="1"/>
</dbReference>
<sequence>MSPRQSDARQRVVMAAAEMLARHGLNATSIREMAKRAEAPLGSTYHHFPGGKQQVVVEAVKFAGARVGAGLDHHLKAGAVAGLRGFLAMWRDILVRSDFRIGCPVMATAVDEPIDDLAEEALAAAAAVFSDWQRKLVASLEAQGRDRASASRLATLIIASVEGAIVLCRAQRSIASFDQIAEQLEALVSHA</sequence>
<evidence type="ECO:0000256" key="3">
    <source>
        <dbReference type="ARBA" id="ARBA00023163"/>
    </source>
</evidence>
<dbReference type="GO" id="GO:0003677">
    <property type="term" value="F:DNA binding"/>
    <property type="evidence" value="ECO:0007669"/>
    <property type="project" value="UniProtKB-UniRule"/>
</dbReference>
<gene>
    <name evidence="6" type="ORF">B0B51_21820</name>
</gene>
<dbReference type="Gene3D" id="1.10.357.10">
    <property type="entry name" value="Tetracycline Repressor, domain 2"/>
    <property type="match status" value="1"/>
</dbReference>
<evidence type="ECO:0000256" key="2">
    <source>
        <dbReference type="ARBA" id="ARBA00023125"/>
    </source>
</evidence>
<evidence type="ECO:0000313" key="6">
    <source>
        <dbReference type="EMBL" id="AQW32464.1"/>
    </source>
</evidence>
<evidence type="ECO:0000256" key="4">
    <source>
        <dbReference type="PROSITE-ProRule" id="PRU00335"/>
    </source>
</evidence>
<dbReference type="AlphaFoldDB" id="A0A1U9VP54"/>
<dbReference type="Pfam" id="PF00440">
    <property type="entry name" value="TetR_N"/>
    <property type="match status" value="1"/>
</dbReference>
<protein>
    <submittedName>
        <fullName evidence="6">TetR family transcriptional regulator</fullName>
    </submittedName>
</protein>
<proteinExistence type="predicted"/>
<dbReference type="PANTHER" id="PTHR47506:SF3">
    <property type="entry name" value="HTH-TYPE TRANSCRIPTIONAL REGULATOR LMRA"/>
    <property type="match status" value="1"/>
</dbReference>
<dbReference type="InterPro" id="IPR001647">
    <property type="entry name" value="HTH_TetR"/>
</dbReference>
<dbReference type="SUPFAM" id="SSF46689">
    <property type="entry name" value="Homeodomain-like"/>
    <property type="match status" value="1"/>
</dbReference>
<dbReference type="InterPro" id="IPR009057">
    <property type="entry name" value="Homeodomain-like_sf"/>
</dbReference>
<dbReference type="EMBL" id="CP019912">
    <property type="protein sequence ID" value="AQW32464.1"/>
    <property type="molecule type" value="Genomic_DNA"/>
</dbReference>
<name>A0A1U9VP54_9RALS</name>